<dbReference type="GO" id="GO:0007165">
    <property type="term" value="P:signal transduction"/>
    <property type="evidence" value="ECO:0007669"/>
    <property type="project" value="InterPro"/>
</dbReference>
<dbReference type="GO" id="GO:0006952">
    <property type="term" value="P:defense response"/>
    <property type="evidence" value="ECO:0007669"/>
    <property type="project" value="UniProtKB-KW"/>
</dbReference>
<dbReference type="Gene3D" id="3.80.10.10">
    <property type="entry name" value="Ribonuclease Inhibitor"/>
    <property type="match status" value="2"/>
</dbReference>
<evidence type="ECO:0000259" key="8">
    <source>
        <dbReference type="PROSITE" id="PS50104"/>
    </source>
</evidence>
<accession>W9SGF9</accession>
<dbReference type="eggNOG" id="ENOG502SI7S">
    <property type="taxonomic scope" value="Eukaryota"/>
</dbReference>
<evidence type="ECO:0000256" key="7">
    <source>
        <dbReference type="ARBA" id="ARBA00047304"/>
    </source>
</evidence>
<keyword evidence="4" id="KW-0378">Hydrolase</keyword>
<evidence type="ECO:0000256" key="5">
    <source>
        <dbReference type="ARBA" id="ARBA00022821"/>
    </source>
</evidence>
<gene>
    <name evidence="9" type="ORF">L484_012323</name>
</gene>
<dbReference type="Pfam" id="PF20160">
    <property type="entry name" value="C-JID"/>
    <property type="match status" value="1"/>
</dbReference>
<dbReference type="InterPro" id="IPR045344">
    <property type="entry name" value="C-JID"/>
</dbReference>
<dbReference type="EC" id="3.2.2.6" evidence="1"/>
<dbReference type="PRINTS" id="PR00364">
    <property type="entry name" value="DISEASERSIST"/>
</dbReference>
<evidence type="ECO:0000256" key="6">
    <source>
        <dbReference type="ARBA" id="ARBA00023027"/>
    </source>
</evidence>
<reference evidence="10" key="1">
    <citation type="submission" date="2013-01" db="EMBL/GenBank/DDBJ databases">
        <title>Draft Genome Sequence of a Mulberry Tree, Morus notabilis C.K. Schneid.</title>
        <authorList>
            <person name="He N."/>
            <person name="Zhao S."/>
        </authorList>
    </citation>
    <scope>NUCLEOTIDE SEQUENCE</scope>
</reference>
<dbReference type="Proteomes" id="UP000030645">
    <property type="component" value="Unassembled WGS sequence"/>
</dbReference>
<sequence length="1197" mass="135528">MAAGQGAAPAISTSKSFDVFLSFSGKDVRDNLLSHLYSALHERKKIETFKDDVDIVRGDKIKESLDKAIQESKFFVVIFSENYASSSWCLNELVHMIQSCASDDIERRILPVFHGVSVTTVRNQEGIYKTKFSELEKRFKEKMKDEIQEGKLEEAWMRQQKNWKEALTSVADIAGYSTNTIRVESQLVDRIVKDVEKKMNVKLLSDELKGLIGIDSRIKAIQGLLSKCYSDVRIIGVWGASGMGKTALANVLFHQLFPQFKNRYFLQNVREELRNQTCSTLRRMLFARLFEEDDRSIELWTETLKQRALKTNVLIVLDDLSSSTQFDDILLRNCIQFGKESIILVTTTDLQVLKSIKGCEKYRLKGLNKDESRELFCSYAFPNGICPPGWKNLSEKAVKLAGGRGNPFALKVLGSHLRFKSKGELKRDLPNLKMTSFQEVKDILKKGYDYLDDVGKEIFLDIACFFKGEERDYVESLLDGCHTFSSHGGIDDLINKSRIQIKQHNRLWMDGLTQEMGQEIVRDKSREDLGRRCRLWDAEEICEVLENNRGTEAIGGIFLNVTEIKDSLRLRSDVFSKMTGLRLLKIYNPHSIRDCKVIVSQEGLESLPESLVYFHWHGCPLKCLPSNFTAKNLVELSIPYSQVEDLWNENQNLGKLKRIDLRYSEHLIRAPDFSSASNLESINLECCKSLLELPLDEKLVKLTSLNLNGCSSLQNLSVLPWNITCLHIKNCTKLQSIPTSIFDLKSLTKLDLFGCSNLKNFPEILTPMPCLIDLILDRTAINFLPPSIRKLIALETLSLNFCENLEFLPESISCIYSLQNLSLRCCPNIKYLPSLPPSLASVDARGCTALQRVSSSKVNTKGWDYKPQNIGTFIFYNCLNLHRDAQKNIMADALLRIKHIANVTSEYEGDPDMTEICWPGNEIPKWLNHQSEESSVNVTLASNHLEDTFLGFIFCIVVEFERCNLDEDFKIRCEAPCVSPNGFAATWSHTWTWHWNDRNERARGCVDSPHVFLFYDNGRQIRSNLGAGNDASSSSSASNAENVPVKFEFQLRDCKGLDPSNCHVKRCGIRLLYAGEPMQMIENSEENNERKSNFGCLHLCSPILAGVLVVRVGAFGVFWRAKECGGPSRQRCGRPLCQVGSSAIQFSQFGSVIVGGSGIRTKRNVDSLAGKFFARIFKAIGRRRKRFGDEAPLGEGI</sequence>
<feature type="domain" description="TIR" evidence="8">
    <location>
        <begin position="15"/>
        <end position="199"/>
    </location>
</feature>
<dbReference type="AlphaFoldDB" id="W9SGF9"/>
<dbReference type="InterPro" id="IPR027417">
    <property type="entry name" value="P-loop_NTPase"/>
</dbReference>
<dbReference type="InterPro" id="IPR058192">
    <property type="entry name" value="WHD_ROQ1-like"/>
</dbReference>
<evidence type="ECO:0000256" key="2">
    <source>
        <dbReference type="ARBA" id="ARBA00022614"/>
    </source>
</evidence>
<dbReference type="PROSITE" id="PS50104">
    <property type="entry name" value="TIR"/>
    <property type="match status" value="1"/>
</dbReference>
<evidence type="ECO:0000256" key="4">
    <source>
        <dbReference type="ARBA" id="ARBA00022801"/>
    </source>
</evidence>
<dbReference type="InterPro" id="IPR002182">
    <property type="entry name" value="NB-ARC"/>
</dbReference>
<dbReference type="InterPro" id="IPR042197">
    <property type="entry name" value="Apaf_helical"/>
</dbReference>
<dbReference type="FunFam" id="3.40.50.10140:FF:000007">
    <property type="entry name" value="Disease resistance protein (TIR-NBS-LRR class)"/>
    <property type="match status" value="1"/>
</dbReference>
<dbReference type="Pfam" id="PF01582">
    <property type="entry name" value="TIR"/>
    <property type="match status" value="1"/>
</dbReference>
<dbReference type="Gene3D" id="3.40.50.10140">
    <property type="entry name" value="Toll/interleukin-1 receptor homology (TIR) domain"/>
    <property type="match status" value="1"/>
</dbReference>
<dbReference type="GO" id="GO:0043531">
    <property type="term" value="F:ADP binding"/>
    <property type="evidence" value="ECO:0007669"/>
    <property type="project" value="InterPro"/>
</dbReference>
<dbReference type="Gene3D" id="1.10.8.430">
    <property type="entry name" value="Helical domain of apoptotic protease-activating factors"/>
    <property type="match status" value="1"/>
</dbReference>
<dbReference type="Gene3D" id="3.40.50.300">
    <property type="entry name" value="P-loop containing nucleotide triphosphate hydrolases"/>
    <property type="match status" value="1"/>
</dbReference>
<protein>
    <recommendedName>
        <fullName evidence="1">ADP-ribosyl cyclase/cyclic ADP-ribose hydrolase</fullName>
        <ecNumber evidence="1">3.2.2.6</ecNumber>
    </recommendedName>
</protein>
<dbReference type="EMBL" id="KE345525">
    <property type="protein sequence ID" value="EXC05290.1"/>
    <property type="molecule type" value="Genomic_DNA"/>
</dbReference>
<keyword evidence="2" id="KW-0433">Leucine-rich repeat</keyword>
<evidence type="ECO:0000313" key="9">
    <source>
        <dbReference type="EMBL" id="EXC05290.1"/>
    </source>
</evidence>
<dbReference type="InterPro" id="IPR032675">
    <property type="entry name" value="LRR_dom_sf"/>
</dbReference>
<dbReference type="SUPFAM" id="SSF46785">
    <property type="entry name" value="Winged helix' DNA-binding domain"/>
    <property type="match status" value="1"/>
</dbReference>
<keyword evidence="6" id="KW-0520">NAD</keyword>
<organism evidence="9 10">
    <name type="scientific">Morus notabilis</name>
    <dbReference type="NCBI Taxonomy" id="981085"/>
    <lineage>
        <taxon>Eukaryota</taxon>
        <taxon>Viridiplantae</taxon>
        <taxon>Streptophyta</taxon>
        <taxon>Embryophyta</taxon>
        <taxon>Tracheophyta</taxon>
        <taxon>Spermatophyta</taxon>
        <taxon>Magnoliopsida</taxon>
        <taxon>eudicotyledons</taxon>
        <taxon>Gunneridae</taxon>
        <taxon>Pentapetalae</taxon>
        <taxon>rosids</taxon>
        <taxon>fabids</taxon>
        <taxon>Rosales</taxon>
        <taxon>Moraceae</taxon>
        <taxon>Moreae</taxon>
        <taxon>Morus</taxon>
    </lineage>
</organism>
<evidence type="ECO:0000256" key="3">
    <source>
        <dbReference type="ARBA" id="ARBA00022737"/>
    </source>
</evidence>
<dbReference type="InterPro" id="IPR035897">
    <property type="entry name" value="Toll_tir_struct_dom_sf"/>
</dbReference>
<evidence type="ECO:0000256" key="1">
    <source>
        <dbReference type="ARBA" id="ARBA00011982"/>
    </source>
</evidence>
<keyword evidence="5" id="KW-0611">Plant defense</keyword>
<dbReference type="SUPFAM" id="SSF52540">
    <property type="entry name" value="P-loop containing nucleoside triphosphate hydrolases"/>
    <property type="match status" value="1"/>
</dbReference>
<dbReference type="InterPro" id="IPR044974">
    <property type="entry name" value="Disease_R_plants"/>
</dbReference>
<keyword evidence="10" id="KW-1185">Reference proteome</keyword>
<dbReference type="PANTHER" id="PTHR11017:SF479">
    <property type="entry name" value="DISEASE RESISTANCE PROTEIN (TIR-NBS-LRR CLASS) FAMILY"/>
    <property type="match status" value="1"/>
</dbReference>
<dbReference type="InterPro" id="IPR036390">
    <property type="entry name" value="WH_DNA-bd_sf"/>
</dbReference>
<evidence type="ECO:0000313" key="10">
    <source>
        <dbReference type="Proteomes" id="UP000030645"/>
    </source>
</evidence>
<dbReference type="GO" id="GO:0061809">
    <property type="term" value="F:NAD+ nucleosidase activity, cyclic ADP-ribose generating"/>
    <property type="evidence" value="ECO:0007669"/>
    <property type="project" value="UniProtKB-EC"/>
</dbReference>
<proteinExistence type="predicted"/>
<dbReference type="Pfam" id="PF23282">
    <property type="entry name" value="WHD_ROQ1"/>
    <property type="match status" value="1"/>
</dbReference>
<dbReference type="SUPFAM" id="SSF52058">
    <property type="entry name" value="L domain-like"/>
    <property type="match status" value="1"/>
</dbReference>
<dbReference type="SUPFAM" id="SSF52200">
    <property type="entry name" value="Toll/Interleukin receptor TIR domain"/>
    <property type="match status" value="1"/>
</dbReference>
<dbReference type="SMART" id="SM00255">
    <property type="entry name" value="TIR"/>
    <property type="match status" value="1"/>
</dbReference>
<comment type="catalytic activity">
    <reaction evidence="7">
        <text>NAD(+) + H2O = ADP-D-ribose + nicotinamide + H(+)</text>
        <dbReference type="Rhea" id="RHEA:16301"/>
        <dbReference type="ChEBI" id="CHEBI:15377"/>
        <dbReference type="ChEBI" id="CHEBI:15378"/>
        <dbReference type="ChEBI" id="CHEBI:17154"/>
        <dbReference type="ChEBI" id="CHEBI:57540"/>
        <dbReference type="ChEBI" id="CHEBI:57967"/>
        <dbReference type="EC" id="3.2.2.6"/>
    </reaction>
    <physiologicalReaction direction="left-to-right" evidence="7">
        <dbReference type="Rhea" id="RHEA:16302"/>
    </physiologicalReaction>
</comment>
<dbReference type="Pfam" id="PF00931">
    <property type="entry name" value="NB-ARC"/>
    <property type="match status" value="1"/>
</dbReference>
<name>W9SGF9_9ROSA</name>
<keyword evidence="3" id="KW-0677">Repeat</keyword>
<dbReference type="InterPro" id="IPR000157">
    <property type="entry name" value="TIR_dom"/>
</dbReference>
<dbReference type="PANTHER" id="PTHR11017">
    <property type="entry name" value="LEUCINE-RICH REPEAT-CONTAINING PROTEIN"/>
    <property type="match status" value="1"/>
</dbReference>